<gene>
    <name evidence="1" type="ORF">M422DRAFT_37544</name>
</gene>
<name>A0A0C9URD9_SPHS4</name>
<organism evidence="1 2">
    <name type="scientific">Sphaerobolus stellatus (strain SS14)</name>
    <dbReference type="NCBI Taxonomy" id="990650"/>
    <lineage>
        <taxon>Eukaryota</taxon>
        <taxon>Fungi</taxon>
        <taxon>Dikarya</taxon>
        <taxon>Basidiomycota</taxon>
        <taxon>Agaricomycotina</taxon>
        <taxon>Agaricomycetes</taxon>
        <taxon>Phallomycetidae</taxon>
        <taxon>Geastrales</taxon>
        <taxon>Sphaerobolaceae</taxon>
        <taxon>Sphaerobolus</taxon>
    </lineage>
</organism>
<dbReference type="AlphaFoldDB" id="A0A0C9URD9"/>
<proteinExistence type="predicted"/>
<evidence type="ECO:0000313" key="1">
    <source>
        <dbReference type="EMBL" id="KIJ27891.1"/>
    </source>
</evidence>
<dbReference type="Proteomes" id="UP000054279">
    <property type="component" value="Unassembled WGS sequence"/>
</dbReference>
<protein>
    <submittedName>
        <fullName evidence="1">Uncharacterized protein</fullName>
    </submittedName>
</protein>
<sequence>MPFMLGRVGMKIRRTRTRDEETSCAKCGGYRNNRVNKKGEEAWLVANKDNTERLDEDDQE</sequence>
<keyword evidence="2" id="KW-1185">Reference proteome</keyword>
<dbReference type="HOGENOM" id="CLU_2943320_0_0_1"/>
<evidence type="ECO:0000313" key="2">
    <source>
        <dbReference type="Proteomes" id="UP000054279"/>
    </source>
</evidence>
<dbReference type="EMBL" id="KN837321">
    <property type="protein sequence ID" value="KIJ27891.1"/>
    <property type="molecule type" value="Genomic_DNA"/>
</dbReference>
<accession>A0A0C9URD9</accession>
<reference evidence="1 2" key="1">
    <citation type="submission" date="2014-06" db="EMBL/GenBank/DDBJ databases">
        <title>Evolutionary Origins and Diversification of the Mycorrhizal Mutualists.</title>
        <authorList>
            <consortium name="DOE Joint Genome Institute"/>
            <consortium name="Mycorrhizal Genomics Consortium"/>
            <person name="Kohler A."/>
            <person name="Kuo A."/>
            <person name="Nagy L.G."/>
            <person name="Floudas D."/>
            <person name="Copeland A."/>
            <person name="Barry K.W."/>
            <person name="Cichocki N."/>
            <person name="Veneault-Fourrey C."/>
            <person name="LaButti K."/>
            <person name="Lindquist E.A."/>
            <person name="Lipzen A."/>
            <person name="Lundell T."/>
            <person name="Morin E."/>
            <person name="Murat C."/>
            <person name="Riley R."/>
            <person name="Ohm R."/>
            <person name="Sun H."/>
            <person name="Tunlid A."/>
            <person name="Henrissat B."/>
            <person name="Grigoriev I.V."/>
            <person name="Hibbett D.S."/>
            <person name="Martin F."/>
        </authorList>
    </citation>
    <scope>NUCLEOTIDE SEQUENCE [LARGE SCALE GENOMIC DNA]</scope>
    <source>
        <strain evidence="1 2">SS14</strain>
    </source>
</reference>